<evidence type="ECO:0000313" key="2">
    <source>
        <dbReference type="EMBL" id="KAG7384310.1"/>
    </source>
</evidence>
<dbReference type="EMBL" id="JAGDFM010000151">
    <property type="protein sequence ID" value="KAG7384310.1"/>
    <property type="molecule type" value="Genomic_DNA"/>
</dbReference>
<feature type="compositionally biased region" description="Acidic residues" evidence="1">
    <location>
        <begin position="69"/>
        <end position="81"/>
    </location>
</feature>
<accession>A0A8T1VWM8</accession>
<name>A0A8T1VWM8_9STRA</name>
<gene>
    <name evidence="2" type="ORF">PHYPSEUDO_002775</name>
</gene>
<feature type="region of interest" description="Disordered" evidence="1">
    <location>
        <begin position="1"/>
        <end position="23"/>
    </location>
</feature>
<comment type="caution">
    <text evidence="2">The sequence shown here is derived from an EMBL/GenBank/DDBJ whole genome shotgun (WGS) entry which is preliminary data.</text>
</comment>
<evidence type="ECO:0000256" key="1">
    <source>
        <dbReference type="SAM" id="MobiDB-lite"/>
    </source>
</evidence>
<reference evidence="2" key="1">
    <citation type="submission" date="2021-02" db="EMBL/GenBank/DDBJ databases">
        <authorList>
            <person name="Palmer J.M."/>
        </authorList>
    </citation>
    <scope>NUCLEOTIDE SEQUENCE</scope>
    <source>
        <strain evidence="2">SCRP734</strain>
    </source>
</reference>
<dbReference type="Proteomes" id="UP000694044">
    <property type="component" value="Unassembled WGS sequence"/>
</dbReference>
<keyword evidence="3" id="KW-1185">Reference proteome</keyword>
<feature type="region of interest" description="Disordered" evidence="1">
    <location>
        <begin position="69"/>
        <end position="113"/>
    </location>
</feature>
<dbReference type="AlphaFoldDB" id="A0A8T1VWM8"/>
<proteinExistence type="predicted"/>
<dbReference type="OrthoDB" id="129087at2759"/>
<protein>
    <submittedName>
        <fullName evidence="2">Uncharacterized protein</fullName>
    </submittedName>
</protein>
<sequence length="138" mass="14916">MATDAPVPASNVGFGVPLDDFDSDNFPEALRRDRLFEPSSEDDLNLGEGDWLLALDSEAEGDEESILLGENDDDEIDEIDAMDAPVLPGDDQSDDSSAGGGGDHEVPVEFDLTDEELDDIQLDGWDTFNERESDHGAS</sequence>
<evidence type="ECO:0000313" key="3">
    <source>
        <dbReference type="Proteomes" id="UP000694044"/>
    </source>
</evidence>
<organism evidence="2 3">
    <name type="scientific">Phytophthora pseudosyringae</name>
    <dbReference type="NCBI Taxonomy" id="221518"/>
    <lineage>
        <taxon>Eukaryota</taxon>
        <taxon>Sar</taxon>
        <taxon>Stramenopiles</taxon>
        <taxon>Oomycota</taxon>
        <taxon>Peronosporomycetes</taxon>
        <taxon>Peronosporales</taxon>
        <taxon>Peronosporaceae</taxon>
        <taxon>Phytophthora</taxon>
    </lineage>
</organism>